<dbReference type="Proteomes" id="UP000288279">
    <property type="component" value="Unassembled WGS sequence"/>
</dbReference>
<dbReference type="EMBL" id="PIQG01000001">
    <property type="protein sequence ID" value="RUO79668.1"/>
    <property type="molecule type" value="Genomic_DNA"/>
</dbReference>
<dbReference type="AlphaFoldDB" id="A0A432ZP90"/>
<keyword evidence="1" id="KW-1133">Transmembrane helix</keyword>
<keyword evidence="3" id="KW-1185">Reference proteome</keyword>
<sequence length="259" mass="29349">MTLSLLDIIALAFFVISWFSYAQFARLRARTTHSLSNILRQLRVDWMMTLTRKEHQIADAALLGNVERTVTFFASTTILVLAGVLTLLASADKAVEVLQSIPFTADTATEKVQLKLSLLSLIFVFAFFKFTWAIRQFGFVSVLMGAAPQYRSTEYSDEERERFARHTAKVLDQAGHEYNNGLRAYYFALAFLLWFIHPYAFIAATTMVILVLYRREYRARVLRALLSTKGLEPGPITVAQESDAAVESAEEVKDRKAND</sequence>
<gene>
    <name evidence="2" type="ORF">CWI83_00745</name>
</gene>
<dbReference type="Pfam" id="PF04654">
    <property type="entry name" value="DUF599"/>
    <property type="match status" value="1"/>
</dbReference>
<evidence type="ECO:0000313" key="3">
    <source>
        <dbReference type="Proteomes" id="UP000288279"/>
    </source>
</evidence>
<organism evidence="2 3">
    <name type="scientific">Pseudidiomarina taiwanensis</name>
    <dbReference type="NCBI Taxonomy" id="337250"/>
    <lineage>
        <taxon>Bacteria</taxon>
        <taxon>Pseudomonadati</taxon>
        <taxon>Pseudomonadota</taxon>
        <taxon>Gammaproteobacteria</taxon>
        <taxon>Alteromonadales</taxon>
        <taxon>Idiomarinaceae</taxon>
        <taxon>Pseudidiomarina</taxon>
    </lineage>
</organism>
<keyword evidence="1" id="KW-0812">Transmembrane</keyword>
<proteinExistence type="predicted"/>
<feature type="transmembrane region" description="Helical" evidence="1">
    <location>
        <begin position="112"/>
        <end position="134"/>
    </location>
</feature>
<keyword evidence="1" id="KW-0472">Membrane</keyword>
<feature type="transmembrane region" description="Helical" evidence="1">
    <location>
        <begin position="185"/>
        <end position="213"/>
    </location>
</feature>
<evidence type="ECO:0000313" key="2">
    <source>
        <dbReference type="EMBL" id="RUO79668.1"/>
    </source>
</evidence>
<evidence type="ECO:0000256" key="1">
    <source>
        <dbReference type="SAM" id="Phobius"/>
    </source>
</evidence>
<comment type="caution">
    <text evidence="2">The sequence shown here is derived from an EMBL/GenBank/DDBJ whole genome shotgun (WGS) entry which is preliminary data.</text>
</comment>
<dbReference type="InterPro" id="IPR006747">
    <property type="entry name" value="DUF599"/>
</dbReference>
<accession>A0A432ZP90</accession>
<protein>
    <submittedName>
        <fullName evidence="2">DUF599 domain-containing protein</fullName>
    </submittedName>
</protein>
<feature type="transmembrane region" description="Helical" evidence="1">
    <location>
        <begin position="72"/>
        <end position="91"/>
    </location>
</feature>
<name>A0A432ZP90_9GAMM</name>
<dbReference type="PANTHER" id="PTHR31881">
    <property type="match status" value="1"/>
</dbReference>
<dbReference type="OrthoDB" id="8524743at2"/>
<dbReference type="PANTHER" id="PTHR31881:SF6">
    <property type="entry name" value="OS09G0494600 PROTEIN"/>
    <property type="match status" value="1"/>
</dbReference>
<reference evidence="2 3" key="1">
    <citation type="journal article" date="2011" name="Front. Microbiol.">
        <title>Genomic signatures of strain selection and enhancement in Bacillus atrophaeus var. globigii, a historical biowarfare simulant.</title>
        <authorList>
            <person name="Gibbons H.S."/>
            <person name="Broomall S.M."/>
            <person name="McNew L.A."/>
            <person name="Daligault H."/>
            <person name="Chapman C."/>
            <person name="Bruce D."/>
            <person name="Karavis M."/>
            <person name="Krepps M."/>
            <person name="McGregor P.A."/>
            <person name="Hong C."/>
            <person name="Park K.H."/>
            <person name="Akmal A."/>
            <person name="Feldman A."/>
            <person name="Lin J.S."/>
            <person name="Chang W.E."/>
            <person name="Higgs B.W."/>
            <person name="Demirev P."/>
            <person name="Lindquist J."/>
            <person name="Liem A."/>
            <person name="Fochler E."/>
            <person name="Read T.D."/>
            <person name="Tapia R."/>
            <person name="Johnson S."/>
            <person name="Bishop-Lilly K.A."/>
            <person name="Detter C."/>
            <person name="Han C."/>
            <person name="Sozhamannan S."/>
            <person name="Rosenzweig C.N."/>
            <person name="Skowronski E.W."/>
        </authorList>
    </citation>
    <scope>NUCLEOTIDE SEQUENCE [LARGE SCALE GENOMIC DNA]</scope>
    <source>
        <strain evidence="2 3">PIT1</strain>
    </source>
</reference>